<evidence type="ECO:0000313" key="2">
    <source>
        <dbReference type="EMBL" id="BAM80042.1"/>
    </source>
</evidence>
<proteinExistence type="predicted"/>
<accession>M1VC46</accession>
<dbReference type="EMBL" id="AP006491">
    <property type="protein sequence ID" value="BAM80042.1"/>
    <property type="molecule type" value="Genomic_DNA"/>
</dbReference>
<name>M1VC46_CYAM1</name>
<feature type="region of interest" description="Disordered" evidence="1">
    <location>
        <begin position="482"/>
        <end position="508"/>
    </location>
</feature>
<dbReference type="RefSeq" id="XP_005536328.1">
    <property type="nucleotide sequence ID" value="XM_005536271.1"/>
</dbReference>
<feature type="compositionally biased region" description="Low complexity" evidence="1">
    <location>
        <begin position="128"/>
        <end position="138"/>
    </location>
</feature>
<dbReference type="InterPro" id="IPR009060">
    <property type="entry name" value="UBA-like_sf"/>
</dbReference>
<reference evidence="2 3" key="1">
    <citation type="journal article" date="2004" name="Nature">
        <title>Genome sequence of the ultrasmall unicellular red alga Cyanidioschyzon merolae 10D.</title>
        <authorList>
            <person name="Matsuzaki M."/>
            <person name="Misumi O."/>
            <person name="Shin-i T."/>
            <person name="Maruyama S."/>
            <person name="Takahara M."/>
            <person name="Miyagishima S."/>
            <person name="Mori T."/>
            <person name="Nishida K."/>
            <person name="Yagisawa F."/>
            <person name="Nishida K."/>
            <person name="Yoshida Y."/>
            <person name="Nishimura Y."/>
            <person name="Nakao S."/>
            <person name="Kobayashi T."/>
            <person name="Momoyama Y."/>
            <person name="Higashiyama T."/>
            <person name="Minoda A."/>
            <person name="Sano M."/>
            <person name="Nomoto H."/>
            <person name="Oishi K."/>
            <person name="Hayashi H."/>
            <person name="Ohta F."/>
            <person name="Nishizaka S."/>
            <person name="Haga S."/>
            <person name="Miura S."/>
            <person name="Morishita T."/>
            <person name="Kabeya Y."/>
            <person name="Terasawa K."/>
            <person name="Suzuki Y."/>
            <person name="Ishii Y."/>
            <person name="Asakawa S."/>
            <person name="Takano H."/>
            <person name="Ohta N."/>
            <person name="Kuroiwa H."/>
            <person name="Tanaka K."/>
            <person name="Shimizu N."/>
            <person name="Sugano S."/>
            <person name="Sato N."/>
            <person name="Nozaki H."/>
            <person name="Ogasawara N."/>
            <person name="Kohara Y."/>
            <person name="Kuroiwa T."/>
        </authorList>
    </citation>
    <scope>NUCLEOTIDE SEQUENCE [LARGE SCALE GENOMIC DNA]</scope>
    <source>
        <strain evidence="2 3">10D</strain>
    </source>
</reference>
<feature type="compositionally biased region" description="Low complexity" evidence="1">
    <location>
        <begin position="99"/>
        <end position="113"/>
    </location>
</feature>
<feature type="compositionally biased region" description="Low complexity" evidence="1">
    <location>
        <begin position="234"/>
        <end position="251"/>
    </location>
</feature>
<dbReference type="HOGENOM" id="CLU_409044_0_0_1"/>
<dbReference type="Gramene" id="CMI161CT">
    <property type="protein sequence ID" value="CMI161CT"/>
    <property type="gene ID" value="CMI161C"/>
</dbReference>
<feature type="compositionally biased region" description="Polar residues" evidence="1">
    <location>
        <begin position="383"/>
        <end position="407"/>
    </location>
</feature>
<dbReference type="OrthoDB" id="10531859at2759"/>
<feature type="region of interest" description="Disordered" evidence="1">
    <location>
        <begin position="57"/>
        <end position="408"/>
    </location>
</feature>
<evidence type="ECO:0000313" key="3">
    <source>
        <dbReference type="Proteomes" id="UP000007014"/>
    </source>
</evidence>
<feature type="compositionally biased region" description="Low complexity" evidence="1">
    <location>
        <begin position="166"/>
        <end position="176"/>
    </location>
</feature>
<dbReference type="AlphaFoldDB" id="M1VC46"/>
<evidence type="ECO:0008006" key="4">
    <source>
        <dbReference type="Google" id="ProtNLM"/>
    </source>
</evidence>
<sequence length="672" mass="70593">MSSTRIPASAAKKVANVAEVCNVGKEDAYRILQQVHMDEEVAVEKFLTGKVDVWHEVGDKKRRPGSQTKNNNNNRSVPLTGGAPRKVHQGRGVPNTEGAQVRQQNSRASSAAAEPDSKIKPRRPGPSRPKGGAKSGKPFPERKANASARNGERSKQTAAKEEADNAPAPTKAAGLAPPKPAGPTWADRLKAKKVQEVTAPTENNQPVDAGANSSLEPSTAPTGSSLESHKAQYTASSSAVATSAETGAETVSHGRMVSTESRANAPPVSNMPTIEKHYPNEEHHLSMSFSNMAVNGQPLPNQSLDSTESGVAQGSRPLEPSRQVPYDGAERLPSGLQPPATISAAQSKSLQVESNAKLSTPESWSMAPNPNAVRSQPRENARLENQQSGSETAANTSNENNSGQTYSAPAEHIQSPQHYPAQVNGVPPNYYGYYPYGVPGHVPNYGLQGYPYYQPYGGYTDTAYPPKAAPNMTNQNLSYAAGPGEPKLSTMPHAQPASMGSSGAAPTHSTGYNQTELYYGSGAYPQQYAAAYGISSGGLGVGVPNEQTRSVRRNRNPDFYPASGSMSVGGNYGSGFGSFYGTSHQAAASQPYGGMMYNAQGYGNQSFGGSGYTGQAFAGQPYATQPYGSQQYPVWQGQRAAGGGMQSPFNTGGTGNVPGALPGQASGTYPSY</sequence>
<feature type="region of interest" description="Disordered" evidence="1">
    <location>
        <begin position="650"/>
        <end position="672"/>
    </location>
</feature>
<dbReference type="GeneID" id="16993797"/>
<feature type="compositionally biased region" description="Basic and acidic residues" evidence="1">
    <location>
        <begin position="274"/>
        <end position="285"/>
    </location>
</feature>
<dbReference type="OMA" id="MPMSSEM"/>
<feature type="compositionally biased region" description="Polar residues" evidence="1">
    <location>
        <begin position="65"/>
        <end position="77"/>
    </location>
</feature>
<reference evidence="2 3" key="2">
    <citation type="journal article" date="2007" name="BMC Biol.">
        <title>A 100%-complete sequence reveals unusually simple genomic features in the hot-spring red alga Cyanidioschyzon merolae.</title>
        <authorList>
            <person name="Nozaki H."/>
            <person name="Takano H."/>
            <person name="Misumi O."/>
            <person name="Terasawa K."/>
            <person name="Matsuzaki M."/>
            <person name="Maruyama S."/>
            <person name="Nishida K."/>
            <person name="Yagisawa F."/>
            <person name="Yoshida Y."/>
            <person name="Fujiwara T."/>
            <person name="Takio S."/>
            <person name="Tamura K."/>
            <person name="Chung S.J."/>
            <person name="Nakamura S."/>
            <person name="Kuroiwa H."/>
            <person name="Tanaka K."/>
            <person name="Sato N."/>
            <person name="Kuroiwa T."/>
        </authorList>
    </citation>
    <scope>NUCLEOTIDE SEQUENCE [LARGE SCALE GENOMIC DNA]</scope>
    <source>
        <strain evidence="2 3">10D</strain>
    </source>
</reference>
<gene>
    <name evidence="2" type="ORF">CYME_CMI161C</name>
</gene>
<organism evidence="2 3">
    <name type="scientific">Cyanidioschyzon merolae (strain NIES-3377 / 10D)</name>
    <name type="common">Unicellular red alga</name>
    <dbReference type="NCBI Taxonomy" id="280699"/>
    <lineage>
        <taxon>Eukaryota</taxon>
        <taxon>Rhodophyta</taxon>
        <taxon>Bangiophyceae</taxon>
        <taxon>Cyanidiales</taxon>
        <taxon>Cyanidiaceae</taxon>
        <taxon>Cyanidioschyzon</taxon>
    </lineage>
</organism>
<feature type="compositionally biased region" description="Polar residues" evidence="1">
    <location>
        <begin position="343"/>
        <end position="374"/>
    </location>
</feature>
<feature type="compositionally biased region" description="Basic and acidic residues" evidence="1">
    <location>
        <begin position="139"/>
        <end position="163"/>
    </location>
</feature>
<dbReference type="KEGG" id="cme:CYME_CMI161C"/>
<protein>
    <recommendedName>
        <fullName evidence="4">GBF-interacting protein 1 N-terminal domain-containing protein</fullName>
    </recommendedName>
</protein>
<keyword evidence="3" id="KW-1185">Reference proteome</keyword>
<feature type="compositionally biased region" description="Polar residues" evidence="1">
    <location>
        <begin position="198"/>
        <end position="226"/>
    </location>
</feature>
<feature type="compositionally biased region" description="Polar residues" evidence="1">
    <location>
        <begin position="287"/>
        <end position="312"/>
    </location>
</feature>
<dbReference type="SUPFAM" id="SSF46934">
    <property type="entry name" value="UBA-like"/>
    <property type="match status" value="1"/>
</dbReference>
<evidence type="ECO:0000256" key="1">
    <source>
        <dbReference type="SAM" id="MobiDB-lite"/>
    </source>
</evidence>
<dbReference type="Proteomes" id="UP000007014">
    <property type="component" value="Chromosome 9"/>
</dbReference>